<evidence type="ECO:0000313" key="4">
    <source>
        <dbReference type="Proteomes" id="UP000095192"/>
    </source>
</evidence>
<dbReference type="InParanoid" id="A0A1D3D6P4"/>
<dbReference type="Proteomes" id="UP000095192">
    <property type="component" value="Unassembled WGS sequence"/>
</dbReference>
<keyword evidence="4" id="KW-1185">Reference proteome</keyword>
<feature type="compositionally biased region" description="Low complexity" evidence="1">
    <location>
        <begin position="545"/>
        <end position="562"/>
    </location>
</feature>
<keyword evidence="2" id="KW-1133">Transmembrane helix</keyword>
<keyword evidence="2" id="KW-0812">Transmembrane</keyword>
<dbReference type="AlphaFoldDB" id="A0A1D3D6P4"/>
<dbReference type="EMBL" id="JROU02000483">
    <property type="protein sequence ID" value="OEH79126.1"/>
    <property type="molecule type" value="Genomic_DNA"/>
</dbReference>
<accession>A0A1D3D6P4</accession>
<proteinExistence type="predicted"/>
<feature type="compositionally biased region" description="Polar residues" evidence="1">
    <location>
        <begin position="657"/>
        <end position="666"/>
    </location>
</feature>
<dbReference type="VEuPathDB" id="ToxoDB:LOC34619954"/>
<feature type="transmembrane region" description="Helical" evidence="2">
    <location>
        <begin position="348"/>
        <end position="374"/>
    </location>
</feature>
<organism evidence="3 4">
    <name type="scientific">Cyclospora cayetanensis</name>
    <dbReference type="NCBI Taxonomy" id="88456"/>
    <lineage>
        <taxon>Eukaryota</taxon>
        <taxon>Sar</taxon>
        <taxon>Alveolata</taxon>
        <taxon>Apicomplexa</taxon>
        <taxon>Conoidasida</taxon>
        <taxon>Coccidia</taxon>
        <taxon>Eucoccidiorida</taxon>
        <taxon>Eimeriorina</taxon>
        <taxon>Eimeriidae</taxon>
        <taxon>Cyclospora</taxon>
    </lineage>
</organism>
<gene>
    <name evidence="3" type="ORF">cyc_03220</name>
</gene>
<feature type="compositionally biased region" description="Polar residues" evidence="1">
    <location>
        <begin position="594"/>
        <end position="605"/>
    </location>
</feature>
<evidence type="ECO:0000256" key="1">
    <source>
        <dbReference type="SAM" id="MobiDB-lite"/>
    </source>
</evidence>
<feature type="region of interest" description="Disordered" evidence="1">
    <location>
        <begin position="454"/>
        <end position="494"/>
    </location>
</feature>
<comment type="caution">
    <text evidence="3">The sequence shown here is derived from an EMBL/GenBank/DDBJ whole genome shotgun (WGS) entry which is preliminary data.</text>
</comment>
<name>A0A1D3D6P4_9EIME</name>
<evidence type="ECO:0000256" key="2">
    <source>
        <dbReference type="SAM" id="Phobius"/>
    </source>
</evidence>
<feature type="region of interest" description="Disordered" evidence="1">
    <location>
        <begin position="543"/>
        <end position="570"/>
    </location>
</feature>
<sequence>MARKSFRVAKGGGGDWIAELIHSIATEKELEALGVSAEEAARAVSRNFVPLMKKHLAFAISYSKAAFEAALVDEITQGEGPISCLELLEKMGTVTTQSEKMHELEENLAHAQEFLDKVENIKEDALSTADKCRQFAKREEGRFPSSSMEFVERLRSEIRDELTLELAEQVTASAAAPCSTAANVDQEVQTDPVCIEPVIDESETIPVKLPAEELPSYEAKEQINSSQGLAPSDRELLTSCLEEMRILNNYFAEHASGASGFERTRVGQRHCRNPIPGSRSGFSKPTQWNATPSFVAVLLAALTSCSGGSPKGSSAPHTEHYESRSWQAFASRVFPFVYHNQNDKKTHLLLNVCFPNLFFTLFWPLVLFSVQLAGPARESLCQRSSCVGTTDRPLGSSQGSACEHVALKTFRLSPISRSSNGQAEFISPYGIRQSANPSGPCTSRRVVCTDERLLASGPSPKSQHRQWQHDTAEYSGLSTRQSSHFAPADVAGADPEKPMQQAFVHSYQASASPKGRSLSPVSQELHSAPSVLLEEASFASQLQKPALSAPAEGELAPEAPTENTYSKGCSTEEAKETLLNSSADACHHPESPAAPSTISEVSSAGQERITLYDTPDTAAADSVTPSKQEAPRAVRGQAVRTAPAGQEESNRIEAAASETQLGSDANATLGKPAKTGRADVHMQPEVCHQSKRFEQLNLQQQLLQPRPGWTSATSAFQGQTGLCNVDGGASSLTPTQAVFSELAVAEGWGKESIGENEWQKLQFSGGQNREIKMETNANWQQQHPQAQQPQGSLFRHPFVGQAASQQGETSRPKPFFPEGVTGVYIPLKGSKLGKANYKELKKEEKQTYAGACKTLNELRIRNKVLESQVLGLSVALSQAHERLNELTHVCDKLAGGFSAQK</sequence>
<evidence type="ECO:0000313" key="3">
    <source>
        <dbReference type="EMBL" id="OEH79126.1"/>
    </source>
</evidence>
<dbReference type="VEuPathDB" id="ToxoDB:cyc_03220"/>
<keyword evidence="2" id="KW-0472">Membrane</keyword>
<protein>
    <submittedName>
        <fullName evidence="3">Uncharacterized protein</fullName>
    </submittedName>
</protein>
<reference evidence="3 4" key="1">
    <citation type="journal article" date="2016" name="BMC Genomics">
        <title>Comparative genomics reveals Cyclospora cayetanensis possesses coccidia-like metabolism and invasion components but unique surface antigens.</title>
        <authorList>
            <person name="Liu S."/>
            <person name="Wang L."/>
            <person name="Zheng H."/>
            <person name="Xu Z."/>
            <person name="Roellig D.M."/>
            <person name="Li N."/>
            <person name="Frace M.A."/>
            <person name="Tang K."/>
            <person name="Arrowood M.J."/>
            <person name="Moss D.M."/>
            <person name="Zhang L."/>
            <person name="Feng Y."/>
            <person name="Xiao L."/>
        </authorList>
    </citation>
    <scope>NUCLEOTIDE SEQUENCE [LARGE SCALE GENOMIC DNA]</scope>
    <source>
        <strain evidence="3 4">CHN_HEN01</strain>
    </source>
</reference>
<feature type="region of interest" description="Disordered" evidence="1">
    <location>
        <begin position="584"/>
        <end position="668"/>
    </location>
</feature>